<dbReference type="KEGG" id="vg:26627361"/>
<evidence type="ECO:0000313" key="2">
    <source>
        <dbReference type="Proteomes" id="UP000031805"/>
    </source>
</evidence>
<dbReference type="Pfam" id="PF25676">
    <property type="entry name" value="T4_Spackle"/>
    <property type="match status" value="1"/>
</dbReference>
<name>A0A0B4ZX11_9CAUD</name>
<dbReference type="GeneID" id="26627361"/>
<proteinExistence type="predicted"/>
<evidence type="ECO:0000313" key="1">
    <source>
        <dbReference type="EMBL" id="AJD81847.1"/>
    </source>
</evidence>
<organism evidence="1 2">
    <name type="scientific">Yersinia phage vB_YenM_TG1</name>
    <dbReference type="NCBI Taxonomy" id="1589265"/>
    <lineage>
        <taxon>Viruses</taxon>
        <taxon>Duplodnaviria</taxon>
        <taxon>Heunggongvirae</taxon>
        <taxon>Uroviricota</taxon>
        <taxon>Caudoviricetes</taxon>
        <taxon>Pantevenvirales</taxon>
        <taxon>Straboviridae</taxon>
        <taxon>Tevenvirinae</taxon>
        <taxon>Tegunavirus</taxon>
        <taxon>Tegunavirus yenmtg1</taxon>
    </lineage>
</organism>
<dbReference type="EMBL" id="KP202158">
    <property type="protein sequence ID" value="AJD81847.1"/>
    <property type="molecule type" value="Genomic_DNA"/>
</dbReference>
<protein>
    <recommendedName>
        <fullName evidence="3">Lipoprotein</fullName>
    </recommendedName>
</protein>
<sequence length="96" mass="10432">MKTSILALIFAMTSCSAPAFAFHSAPNSGYTSIECIRFIEGVPGTDEKLIKDLAKGATTNQKMLLDDLSEKDMVVAGTNLYCENKSVQEVLQWIGL</sequence>
<dbReference type="RefSeq" id="YP_009200299.1">
    <property type="nucleotide sequence ID" value="NC_028820.1"/>
</dbReference>
<dbReference type="PROSITE" id="PS51257">
    <property type="entry name" value="PROKAR_LIPOPROTEIN"/>
    <property type="match status" value="1"/>
</dbReference>
<keyword evidence="2" id="KW-1185">Reference proteome</keyword>
<dbReference type="InterPro" id="IPR046391">
    <property type="entry name" value="SPACKLE_T4"/>
</dbReference>
<dbReference type="Proteomes" id="UP000031805">
    <property type="component" value="Segment"/>
</dbReference>
<accession>A0A0B4ZX11</accession>
<gene>
    <name evidence="1" type="ORF">YenMTG1_038</name>
</gene>
<evidence type="ECO:0008006" key="3">
    <source>
        <dbReference type="Google" id="ProtNLM"/>
    </source>
</evidence>
<reference evidence="1 2" key="1">
    <citation type="submission" date="2014-11" db="EMBL/GenBank/DDBJ databases">
        <title>Complete genome sequence of vB_YenM_TG1, a broad host range bacteriophage which infects Yersinia enterocolitica.</title>
        <authorList>
            <person name="Leon-Velarde C.G."/>
            <person name="Kropinski A.M."/>
            <person name="Chen S."/>
            <person name="Griffiths M.W."/>
            <person name="Odumeru J.A."/>
        </authorList>
    </citation>
    <scope>NUCLEOTIDE SEQUENCE [LARGE SCALE GENOMIC DNA]</scope>
</reference>